<dbReference type="EMBL" id="CM045764">
    <property type="protein sequence ID" value="KAI8008270.1"/>
    <property type="molecule type" value="Genomic_DNA"/>
</dbReference>
<name>A0ACC0H550_9ERIC</name>
<protein>
    <submittedName>
        <fullName evidence="1">Heavy metal-associated isoprenylated plant protein 41</fullName>
    </submittedName>
</protein>
<evidence type="ECO:0000313" key="1">
    <source>
        <dbReference type="EMBL" id="KAI8008270.1"/>
    </source>
</evidence>
<evidence type="ECO:0000313" key="2">
    <source>
        <dbReference type="Proteomes" id="UP001060215"/>
    </source>
</evidence>
<proteinExistence type="predicted"/>
<organism evidence="1 2">
    <name type="scientific">Camellia lanceoleosa</name>
    <dbReference type="NCBI Taxonomy" id="1840588"/>
    <lineage>
        <taxon>Eukaryota</taxon>
        <taxon>Viridiplantae</taxon>
        <taxon>Streptophyta</taxon>
        <taxon>Embryophyta</taxon>
        <taxon>Tracheophyta</taxon>
        <taxon>Spermatophyta</taxon>
        <taxon>Magnoliopsida</taxon>
        <taxon>eudicotyledons</taxon>
        <taxon>Gunneridae</taxon>
        <taxon>Pentapetalae</taxon>
        <taxon>asterids</taxon>
        <taxon>Ericales</taxon>
        <taxon>Theaceae</taxon>
        <taxon>Camellia</taxon>
    </lineage>
</organism>
<dbReference type="Proteomes" id="UP001060215">
    <property type="component" value="Chromosome 7"/>
</dbReference>
<keyword evidence="2" id="KW-1185">Reference proteome</keyword>
<reference evidence="1 2" key="1">
    <citation type="journal article" date="2022" name="Plant J.">
        <title>Chromosome-level genome of Camellia lanceoleosa provides a valuable resource for understanding genome evolution and self-incompatibility.</title>
        <authorList>
            <person name="Gong W."/>
            <person name="Xiao S."/>
            <person name="Wang L."/>
            <person name="Liao Z."/>
            <person name="Chang Y."/>
            <person name="Mo W."/>
            <person name="Hu G."/>
            <person name="Li W."/>
            <person name="Zhao G."/>
            <person name="Zhu H."/>
            <person name="Hu X."/>
            <person name="Ji K."/>
            <person name="Xiang X."/>
            <person name="Song Q."/>
            <person name="Yuan D."/>
            <person name="Jin S."/>
            <person name="Zhang L."/>
        </authorList>
    </citation>
    <scope>NUCLEOTIDE SEQUENCE [LARGE SCALE GENOMIC DNA]</scope>
    <source>
        <strain evidence="1">SQ_2022a</strain>
    </source>
</reference>
<sequence length="468" mass="53663">MSSSSRRRRKRRKERVRWVQHYNNGQKILLVGEGDFSFSACLARAFCSAVNMVATSLHSQELLKVKHWTSEAELQTLERLGCLILHEVDVYEMGNHPTLSRMKFDVVIFNFPHAGHFHGFCERDEELIGMHRELLTAFFENARDLLEEGGEVHVTHRDDYPYNTWGLKKLASKAGFYLKEKVEFEKGNYPGYHNKRGGDINCNKPFPLKLCFTFKFTLKKSYLPKNNVIDHNDQPVKKIDTVSGDRVKCIGKSFMPMNDVIDDRDKMVQKIGTVSGDMVECIVKSSLPVNNVVDDHNKMVRKIDIVSGDRVKCIVESSMSMNDVVDDHDKMMRKIDTVSDDRMKCIIKNSMPMNDVVDDDDKMVEKIDTVSGDRVKCIVKNSMPMNEVVDNHDKMVRKIDTVSRDRMKCIVKKSMPMNDVIDNSNKIDTVSSDRVGCILTALFFLILVMVIKIVIWIIGSYDATILRC</sequence>
<comment type="caution">
    <text evidence="1">The sequence shown here is derived from an EMBL/GenBank/DDBJ whole genome shotgun (WGS) entry which is preliminary data.</text>
</comment>
<gene>
    <name evidence="1" type="ORF">LOK49_LG07G02789</name>
</gene>
<accession>A0ACC0H550</accession>